<feature type="compositionally biased region" description="Low complexity" evidence="1">
    <location>
        <begin position="1088"/>
        <end position="1104"/>
    </location>
</feature>
<organism evidence="2">
    <name type="scientific">Tanacetum cinerariifolium</name>
    <name type="common">Dalmatian daisy</name>
    <name type="synonym">Chrysanthemum cinerariifolium</name>
    <dbReference type="NCBI Taxonomy" id="118510"/>
    <lineage>
        <taxon>Eukaryota</taxon>
        <taxon>Viridiplantae</taxon>
        <taxon>Streptophyta</taxon>
        <taxon>Embryophyta</taxon>
        <taxon>Tracheophyta</taxon>
        <taxon>Spermatophyta</taxon>
        <taxon>Magnoliopsida</taxon>
        <taxon>eudicotyledons</taxon>
        <taxon>Gunneridae</taxon>
        <taxon>Pentapetalae</taxon>
        <taxon>asterids</taxon>
        <taxon>campanulids</taxon>
        <taxon>Asterales</taxon>
        <taxon>Asteraceae</taxon>
        <taxon>Asteroideae</taxon>
        <taxon>Anthemideae</taxon>
        <taxon>Anthemidinae</taxon>
        <taxon>Tanacetum</taxon>
    </lineage>
</organism>
<feature type="region of interest" description="Disordered" evidence="1">
    <location>
        <begin position="1633"/>
        <end position="1668"/>
    </location>
</feature>
<gene>
    <name evidence="2" type="ORF">Tci_000432</name>
</gene>
<evidence type="ECO:0000313" key="2">
    <source>
        <dbReference type="EMBL" id="GEU28454.1"/>
    </source>
</evidence>
<feature type="region of interest" description="Disordered" evidence="1">
    <location>
        <begin position="1465"/>
        <end position="1601"/>
    </location>
</feature>
<evidence type="ECO:0000256" key="1">
    <source>
        <dbReference type="SAM" id="MobiDB-lite"/>
    </source>
</evidence>
<feature type="compositionally biased region" description="Basic and acidic residues" evidence="1">
    <location>
        <begin position="503"/>
        <end position="524"/>
    </location>
</feature>
<feature type="compositionally biased region" description="Low complexity" evidence="1">
    <location>
        <begin position="118"/>
        <end position="129"/>
    </location>
</feature>
<feature type="region of interest" description="Disordered" evidence="1">
    <location>
        <begin position="97"/>
        <end position="181"/>
    </location>
</feature>
<feature type="region of interest" description="Disordered" evidence="1">
    <location>
        <begin position="408"/>
        <end position="446"/>
    </location>
</feature>
<feature type="compositionally biased region" description="Basic and acidic residues" evidence="1">
    <location>
        <begin position="459"/>
        <end position="474"/>
    </location>
</feature>
<name>A0A699GEZ8_TANCI</name>
<feature type="region of interest" description="Disordered" evidence="1">
    <location>
        <begin position="195"/>
        <end position="274"/>
    </location>
</feature>
<feature type="compositionally biased region" description="Basic and acidic residues" evidence="1">
    <location>
        <begin position="1551"/>
        <end position="1561"/>
    </location>
</feature>
<proteinExistence type="predicted"/>
<feature type="compositionally biased region" description="Basic and acidic residues" evidence="1">
    <location>
        <begin position="1647"/>
        <end position="1660"/>
    </location>
</feature>
<feature type="compositionally biased region" description="Low complexity" evidence="1">
    <location>
        <begin position="253"/>
        <end position="263"/>
    </location>
</feature>
<feature type="compositionally biased region" description="Basic and acidic residues" evidence="1">
    <location>
        <begin position="199"/>
        <end position="214"/>
    </location>
</feature>
<feature type="compositionally biased region" description="Basic and acidic residues" evidence="1">
    <location>
        <begin position="1357"/>
        <end position="1394"/>
    </location>
</feature>
<feature type="region of interest" description="Disordered" evidence="1">
    <location>
        <begin position="1681"/>
        <end position="1753"/>
    </location>
</feature>
<feature type="compositionally biased region" description="Low complexity" evidence="1">
    <location>
        <begin position="477"/>
        <end position="493"/>
    </location>
</feature>
<feature type="region of interest" description="Disordered" evidence="1">
    <location>
        <begin position="459"/>
        <end position="528"/>
    </location>
</feature>
<feature type="compositionally biased region" description="Low complexity" evidence="1">
    <location>
        <begin position="1482"/>
        <end position="1497"/>
    </location>
</feature>
<feature type="region of interest" description="Disordered" evidence="1">
    <location>
        <begin position="1220"/>
        <end position="1450"/>
    </location>
</feature>
<feature type="compositionally biased region" description="Low complexity" evidence="1">
    <location>
        <begin position="1260"/>
        <end position="1279"/>
    </location>
</feature>
<feature type="region of interest" description="Disordered" evidence="1">
    <location>
        <begin position="1031"/>
        <end position="1109"/>
    </location>
</feature>
<reference evidence="2" key="1">
    <citation type="journal article" date="2019" name="Sci. Rep.">
        <title>Draft genome of Tanacetum cinerariifolium, the natural source of mosquito coil.</title>
        <authorList>
            <person name="Yamashiro T."/>
            <person name="Shiraishi A."/>
            <person name="Satake H."/>
            <person name="Nakayama K."/>
        </authorList>
    </citation>
    <scope>NUCLEOTIDE SEQUENCE</scope>
</reference>
<feature type="compositionally biased region" description="Basic and acidic residues" evidence="1">
    <location>
        <begin position="234"/>
        <end position="252"/>
    </location>
</feature>
<feature type="compositionally biased region" description="Gly residues" evidence="1">
    <location>
        <begin position="1725"/>
        <end position="1744"/>
    </location>
</feature>
<feature type="compositionally biased region" description="Basic residues" evidence="1">
    <location>
        <begin position="1309"/>
        <end position="1329"/>
    </location>
</feature>
<sequence length="2613" mass="280658">MVLRFACAATVFSGLNCVFIRQHAEGHQQRAAPGQLAPVVVRAHGKAVDHHRQVGHRAVHVLAEELVVQGREQQRRGFARDAGHGQQHARDHAGLDGAQAHHHRHLPARRAQGECRLQQAARHQAQHVVRGAHDHRHGNQRQRDGAGITGIMLGGGHVGGPHEHADHDRRRRQHDVGDEPGDGRQLVLVAVLGQVHAGQDADRRAGQRGQTDDHEAAEDGVGQAAALAARRRRAFGEHADRQRGKTVDDQGHQDPGQHGQAQRHGQHRHGNAHAVAQQALAVDLVDRRGSVRSLRGVVGVDDGLVHLTPSLRDMPTSISLAADSTIKRGRNRVTGSEQRERQLVGVTDHERDRHGFAQRAAQAQHDAAHDTGLGVRQYDLAHHFPAGAAEAVCGFLEHGRHDLEHVAHHRRDERDDHDGQDQRSGQDADAHGRAAEERADDRQHAQRAFQERLHVVAEQRRKHEQAPHAVDNRRHAGQQFHGRAQRAAQRGGADFSEEQGNAKADRERDQQRDAGRGQRAHDGNHGAVLVVDRVPLHAGDEAGTEFLERRPGADHQRNDDAEQHQQHGQREQHGGLVEDEILDALVAHGAVHGRQGGLFGSGGLCCTHANPLAPPCCGRRRASGLVESLARRVFQVGFPGILDQLDDVVRHRYVVQFDSSLAAVLEGPVEELHDFLAFGRVRLHLVHQDERHARDRPRVFTGLVGQHHAEARGLGPLGVGGGSLEEFVVRLQEVAVLVFQLGVLHLVLFRECPLDVTNGTLDALHVGGNAFVTLAAHAHDPFHGSAGADLGFEVGAGLGQEVGEQERRARTVGAVHHGDVFGRQLHARVQRGNRGVVPLGDLAQVDVGHDRTGQFQLARGDAVQVDHGDHAAHDGRELHQALGVQVFRFHGRVRRAEIDGLGFDLLDAGTGADGLVVQAVAGGGFVGLRPFRVDRVWEGCAGAGHIGGRGSGRQGHHGAGTDYQGRDQLFDSHFKVLCYDRLGCCAVYRPNMTEFRIPGPRTVATDVQPPGAGASRRQEHPVIGAPALPVHRQQQPRRVFRSARGQPAGGRQRRRCAGHPPGAGRHAHAHQPGMPCAGGAPVRHPQRRGPAAAGPARRAPGAPQRAHRGRTGLGERIFRYRSAAPAHAHRPGPGAPVPAGCQQKPELHRLAVGQGCVRSRHGHCHLESAARAAARDPPARRTVGPGRHLVLPAVVGHPCAYFRPVCRARSNCLFAVPRHPRQRPVGGRGRSEKPAPGAQGRVAGPPVRHLRAAGGGNQLPARAVAVPARPVRPAANPAVRRQRPGEPGAPDRDHGPRGQPGPALSALLPRHRAKAGQRGHLCRAARARHPAAPPVPVVPDRHRFHPQRGPRSGRGRHQADHLPHRHEFGPDGSADHGRPRRQGSDRDRGTEGPLRRGSQHQLGRQAGTGRGPGCVWRGGPENPCQGGAGDPPRGRQAALLRPPRHRQLPPHHHQVLYRLRAAHLPPRHQPGSQRGVHPPHQPDQAAPAHPPVAGAVRAAERRRRQDRPDRARRVHPQAGRAGAVGKHQGTFDHRPLPRTQPYLLLPQRPGARRDAVERGLDEPQPVPPHRGGRPVPAPPGARQARRLQRPAAPDGHARHAGRHAGVIAASAAACREVRPVRFFTHSIPGEKHGSHFMAARGSRGRSARHDGSGTRIDRQGRQAGAPHGPVARFAITGQLPHSVQSGHPHLADGGSAGPQVQAAHRPGARRRSHRYPESRQLAGQQGLGAGGGPSTHAGASGGAAAGRRRHGMGYPQGQRLVAVPGAVSAPGLELGVRARHHAADIGRHRLRRRHALLVRIGQEHRLVAGDILAHELHAGRVRVGVKHLVGQARMHLGPHDVVDPQVGIVRVRRIGRNGHGVEHQRGRGFRHQHFDHVAVFRIDGALAGNVDVAGPAQRHAHGAVGHVVDVARRAEQRDAGTDRLQQLARFRVVGGVFRVRRFAQVHQCGRQHFGRRVEERHAARLDLGRVFRIEHQVPRVLGHRHAAQRGLDLVDIDADGGIAPQPVHQVFVAGIDAGQLGLDGRVEVFQVGQLGLVQLAQQLAVDLQARPLRGGHHDVVARFAGDELGVQDFVVIENIITDFDAGFFFKVFDRVFGDVVGPVIDVEDFFLGRLRACVADHQTGANHQRANELSCHNTSEWDSITSRAGAAGGTGAEQAAATGLRLRRVQRHQRVGLGRQRLGEGGALGVGGVELPGHLRGLAADHAVLVGEGRDLGVHQVGQTLAVVGKQLGHPGRIGRDCRLELGVVDDQVAVLALGHAGCRQRRRGHAAAARLEQQVHLHGDLAQRRVSLEGAALQGFQFAVEIVVGSHERLDVVADLAGVLGDRDVRLAGRGQRERRAGERLVLVERVGGALDGLAVHGQERVLRGPGLLQSRFAGAVRIETEQVFQRRVAGNADAHAVRFAALAGNGQRHLAVIALLQLDVHAGRLERGHDAFRRVVAAVDGDRLAGGRAVGRKALVAGGAEFDLDDGRRAGADLGAGRREFRAGEKLALGQLLDVDRIGPRLGGAGGTGRQHGLVGTGGAGGQAAARERGSLGLEACQRALQLAQARELGLPADQRGVELGGARILRHHGLLDALVNIGADRRGGSIGGGTGECVDGHSGVPAVIYQ</sequence>
<feature type="region of interest" description="Disordered" evidence="1">
    <location>
        <begin position="547"/>
        <end position="572"/>
    </location>
</feature>
<comment type="caution">
    <text evidence="2">The sequence shown here is derived from an EMBL/GenBank/DDBJ whole genome shotgun (WGS) entry which is preliminary data.</text>
</comment>
<protein>
    <submittedName>
        <fullName evidence="2">Uncharacterized protein</fullName>
    </submittedName>
</protein>
<feature type="compositionally biased region" description="Basic residues" evidence="1">
    <location>
        <begin position="1342"/>
        <end position="1356"/>
    </location>
</feature>
<dbReference type="EMBL" id="BKCJ010000006">
    <property type="protein sequence ID" value="GEU28454.1"/>
    <property type="molecule type" value="Genomic_DNA"/>
</dbReference>
<accession>A0A699GEZ8</accession>